<gene>
    <name evidence="1" type="ORF">FNH09_13550</name>
</gene>
<keyword evidence="2" id="KW-1185">Reference proteome</keyword>
<sequence length="115" mass="12681">MSSNIHAMVANVEVENLEDAIPLYQELTGETEVRRFPYRDLELALVGPFLLYSGPLEKYVWQNGTVIVGSLAPVLEALGRAGAEILEAPNEVPNGTRVVARHPDGSVFEYMQLRA</sequence>
<dbReference type="EMBL" id="VJZD01000043">
    <property type="protein sequence ID" value="MPY32264.1"/>
    <property type="molecule type" value="Genomic_DNA"/>
</dbReference>
<evidence type="ECO:0000313" key="2">
    <source>
        <dbReference type="Proteomes" id="UP000325849"/>
    </source>
</evidence>
<protein>
    <recommendedName>
        <fullName evidence="3">VOC domain-containing protein</fullName>
    </recommendedName>
</protein>
<evidence type="ECO:0000313" key="1">
    <source>
        <dbReference type="EMBL" id="MPY32264.1"/>
    </source>
</evidence>
<dbReference type="SUPFAM" id="SSF54593">
    <property type="entry name" value="Glyoxalase/Bleomycin resistance protein/Dihydroxybiphenyl dioxygenase"/>
    <property type="match status" value="1"/>
</dbReference>
<name>A0A5N8VDZ1_9ACTN</name>
<proteinExistence type="predicted"/>
<organism evidence="1 2">
    <name type="scientific">Streptomyces adustus</name>
    <dbReference type="NCBI Taxonomy" id="1609272"/>
    <lineage>
        <taxon>Bacteria</taxon>
        <taxon>Bacillati</taxon>
        <taxon>Actinomycetota</taxon>
        <taxon>Actinomycetes</taxon>
        <taxon>Kitasatosporales</taxon>
        <taxon>Streptomycetaceae</taxon>
        <taxon>Streptomyces</taxon>
    </lineage>
</organism>
<evidence type="ECO:0008006" key="3">
    <source>
        <dbReference type="Google" id="ProtNLM"/>
    </source>
</evidence>
<dbReference type="Proteomes" id="UP000325849">
    <property type="component" value="Unassembled WGS sequence"/>
</dbReference>
<accession>A0A5N8VDZ1</accession>
<dbReference type="Gene3D" id="3.10.180.10">
    <property type="entry name" value="2,3-Dihydroxybiphenyl 1,2-Dioxygenase, domain 1"/>
    <property type="match status" value="1"/>
</dbReference>
<comment type="caution">
    <text evidence="1">The sequence shown here is derived from an EMBL/GenBank/DDBJ whole genome shotgun (WGS) entry which is preliminary data.</text>
</comment>
<dbReference type="RefSeq" id="WP_152887527.1">
    <property type="nucleotide sequence ID" value="NZ_VJZD01000043.1"/>
</dbReference>
<dbReference type="InterPro" id="IPR029068">
    <property type="entry name" value="Glyas_Bleomycin-R_OHBP_Dase"/>
</dbReference>
<reference evidence="1 2" key="1">
    <citation type="submission" date="2019-07" db="EMBL/GenBank/DDBJ databases">
        <title>New species of Amycolatopsis and Streptomyces.</title>
        <authorList>
            <person name="Duangmal K."/>
            <person name="Teo W.F.A."/>
            <person name="Lipun K."/>
        </authorList>
    </citation>
    <scope>NUCLEOTIDE SEQUENCE [LARGE SCALE GENOMIC DNA]</scope>
    <source>
        <strain evidence="1 2">NBRC 109810</strain>
    </source>
</reference>
<dbReference type="OrthoDB" id="1492945at2"/>
<dbReference type="AlphaFoldDB" id="A0A5N8VDZ1"/>